<evidence type="ECO:0000313" key="13">
    <source>
        <dbReference type="EMBL" id="ARB50529.1"/>
    </source>
</evidence>
<keyword evidence="7" id="KW-0325">Glycoprotein</keyword>
<proteinExistence type="predicted"/>
<accession>A0A1V0FXR6</accession>
<dbReference type="VEuPathDB" id="TriTrypDB:Tb427_000199700"/>
<evidence type="ECO:0000256" key="2">
    <source>
        <dbReference type="ARBA" id="ARBA00004609"/>
    </source>
</evidence>
<evidence type="ECO:0000259" key="12">
    <source>
        <dbReference type="Pfam" id="PF13206"/>
    </source>
</evidence>
<dbReference type="InterPro" id="IPR025932">
    <property type="entry name" value="Trypano_VSG_B_N_dom"/>
</dbReference>
<reference evidence="13" key="1">
    <citation type="submission" date="2016-12" db="EMBL/GenBank/DDBJ databases">
        <title>Extending the VSGnome of Trypanosoma brucei strain TREU927.</title>
        <authorList>
            <person name="Cross G.A."/>
        </authorList>
    </citation>
    <scope>NUCLEOTIDE SEQUENCE</scope>
    <source>
        <strain evidence="13">Tb927.99.108</strain>
    </source>
</reference>
<evidence type="ECO:0000256" key="5">
    <source>
        <dbReference type="ARBA" id="ARBA00022729"/>
    </source>
</evidence>
<organism evidence="13">
    <name type="scientific">Trypanosoma brucei</name>
    <dbReference type="NCBI Taxonomy" id="5691"/>
    <lineage>
        <taxon>Eukaryota</taxon>
        <taxon>Discoba</taxon>
        <taxon>Euglenozoa</taxon>
        <taxon>Kinetoplastea</taxon>
        <taxon>Metakinetoplastina</taxon>
        <taxon>Trypanosomatida</taxon>
        <taxon>Trypanosomatidae</taxon>
        <taxon>Trypanosoma</taxon>
    </lineage>
</organism>
<feature type="domain" description="Trypanosome variant surface glycoprotein B-type N-terminal" evidence="12">
    <location>
        <begin position="13"/>
        <end position="415"/>
    </location>
</feature>
<comment type="function">
    <text evidence="1">VSG forms a coat on the surface of the parasite. The trypanosome evades the immune response of the host by expressing a series of antigenically distinct VSGs from an estimated 1000 VSG genes.</text>
</comment>
<evidence type="ECO:0000256" key="10">
    <source>
        <dbReference type="SAM" id="SignalP"/>
    </source>
</evidence>
<evidence type="ECO:0000256" key="9">
    <source>
        <dbReference type="SAM" id="MobiDB-lite"/>
    </source>
</evidence>
<dbReference type="AlphaFoldDB" id="A0A1V0FXR6"/>
<dbReference type="Pfam" id="PF13206">
    <property type="entry name" value="VSG_B"/>
    <property type="match status" value="1"/>
</dbReference>
<feature type="signal peptide" evidence="10">
    <location>
        <begin position="1"/>
        <end position="26"/>
    </location>
</feature>
<evidence type="ECO:0000256" key="4">
    <source>
        <dbReference type="ARBA" id="ARBA00022622"/>
    </source>
</evidence>
<evidence type="ECO:0000256" key="6">
    <source>
        <dbReference type="ARBA" id="ARBA00023136"/>
    </source>
</evidence>
<keyword evidence="6" id="KW-0472">Membrane</keyword>
<evidence type="ECO:0000256" key="3">
    <source>
        <dbReference type="ARBA" id="ARBA00022475"/>
    </source>
</evidence>
<sequence length="552" mass="59176">MTAMLKIHDAILIVILQILTPKSSNAAGENEREFKTICALYNLLTQPVPQPYTLDQQGKMSSTIDLETTANMEAIKMLNLSAAPAAMTSILSEAGDKGKWAAVSSNESQKFYFKDEQQLEDLKAVYKKLTGDDGKEFREALNLPLKQEVATAVRPQIFKLTSCALKISDKVSKASSEIKRLRKAAQTNFISALYGQAYATAKDAIITCQNAWTETPEAADFPWTDAETRDAACQKAKGTEKTAGAALATDAVCLCTAQGSGATTFCGSGISIDKDMTSDAGNTALAQKVWTTLKDHRSPTPPEHPLQLTTAGLRHYIAKFHTQLGGNAHYQGTRGNANTNTAKRTAYYGAFAESATNAATCTAGNTNPLTTANKGICISYEDFVLKGLPIPWEAKIIAAAEKIDSQQTIYDQALKDIAAIESLQRQMESLLVMAPLLDNGSTPTTPVTGGSSAEKKPAKCKLKNTTTEECPEAHCEYDDKKKECKPKAGTDTTAEKGVGDEDAGGTTTENVRLAAGAKAECDCIEEKCKDSSILVNKKLVLMASALVSFVAF</sequence>
<keyword evidence="8" id="KW-0449">Lipoprotein</keyword>
<evidence type="ECO:0000259" key="11">
    <source>
        <dbReference type="Pfam" id="PF10659"/>
    </source>
</evidence>
<keyword evidence="3" id="KW-1003">Cell membrane</keyword>
<dbReference type="InterPro" id="IPR019609">
    <property type="entry name" value="Variant_surf_glycoprt_trypan_C"/>
</dbReference>
<dbReference type="GO" id="GO:0098552">
    <property type="term" value="C:side of membrane"/>
    <property type="evidence" value="ECO:0007669"/>
    <property type="project" value="UniProtKB-KW"/>
</dbReference>
<feature type="domain" description="Trypanosome variant surface glycoprotein C-terminal" evidence="11">
    <location>
        <begin position="460"/>
        <end position="550"/>
    </location>
</feature>
<dbReference type="Pfam" id="PF10659">
    <property type="entry name" value="Trypan_glycop_C"/>
    <property type="match status" value="1"/>
</dbReference>
<comment type="subcellular location">
    <subcellularLocation>
        <location evidence="2">Cell membrane</location>
        <topology evidence="2">Lipid-anchor</topology>
        <topology evidence="2">GPI-anchor</topology>
    </subcellularLocation>
</comment>
<evidence type="ECO:0000256" key="8">
    <source>
        <dbReference type="ARBA" id="ARBA00023288"/>
    </source>
</evidence>
<dbReference type="EMBL" id="KY404278">
    <property type="protein sequence ID" value="ARB50529.1"/>
    <property type="molecule type" value="Genomic_DNA"/>
</dbReference>
<evidence type="ECO:0000256" key="1">
    <source>
        <dbReference type="ARBA" id="ARBA00002523"/>
    </source>
</evidence>
<protein>
    <submittedName>
        <fullName evidence="13">Variant surface glycoprotein</fullName>
    </submittedName>
</protein>
<dbReference type="GO" id="GO:0005886">
    <property type="term" value="C:plasma membrane"/>
    <property type="evidence" value="ECO:0007669"/>
    <property type="project" value="UniProtKB-SubCell"/>
</dbReference>
<evidence type="ECO:0000256" key="7">
    <source>
        <dbReference type="ARBA" id="ARBA00023180"/>
    </source>
</evidence>
<keyword evidence="4" id="KW-0336">GPI-anchor</keyword>
<keyword evidence="5 10" id="KW-0732">Signal</keyword>
<feature type="compositionally biased region" description="Basic and acidic residues" evidence="9">
    <location>
        <begin position="481"/>
        <end position="499"/>
    </location>
</feature>
<feature type="chain" id="PRO_5012527554" evidence="10">
    <location>
        <begin position="27"/>
        <end position="552"/>
    </location>
</feature>
<name>A0A1V0FXR6_9TRYP</name>
<feature type="region of interest" description="Disordered" evidence="9">
    <location>
        <begin position="481"/>
        <end position="506"/>
    </location>
</feature>